<comment type="caution">
    <text evidence="2">The sequence shown here is derived from an EMBL/GenBank/DDBJ whole genome shotgun (WGS) entry which is preliminary data.</text>
</comment>
<accession>A0AAW2L561</accession>
<reference evidence="2" key="1">
    <citation type="submission" date="2020-06" db="EMBL/GenBank/DDBJ databases">
        <authorList>
            <person name="Li T."/>
            <person name="Hu X."/>
            <person name="Zhang T."/>
            <person name="Song X."/>
            <person name="Zhang H."/>
            <person name="Dai N."/>
            <person name="Sheng W."/>
            <person name="Hou X."/>
            <person name="Wei L."/>
        </authorList>
    </citation>
    <scope>NUCLEOTIDE SEQUENCE</scope>
    <source>
        <strain evidence="2">G02</strain>
        <tissue evidence="2">Leaf</tissue>
    </source>
</reference>
<feature type="compositionally biased region" description="Low complexity" evidence="1">
    <location>
        <begin position="66"/>
        <end position="81"/>
    </location>
</feature>
<feature type="region of interest" description="Disordered" evidence="1">
    <location>
        <begin position="1"/>
        <end position="48"/>
    </location>
</feature>
<reference evidence="2" key="2">
    <citation type="journal article" date="2024" name="Plant">
        <title>Genomic evolution and insights into agronomic trait innovations of Sesamum species.</title>
        <authorList>
            <person name="Miao H."/>
            <person name="Wang L."/>
            <person name="Qu L."/>
            <person name="Liu H."/>
            <person name="Sun Y."/>
            <person name="Le M."/>
            <person name="Wang Q."/>
            <person name="Wei S."/>
            <person name="Zheng Y."/>
            <person name="Lin W."/>
            <person name="Duan Y."/>
            <person name="Cao H."/>
            <person name="Xiong S."/>
            <person name="Wang X."/>
            <person name="Wei L."/>
            <person name="Li C."/>
            <person name="Ma Q."/>
            <person name="Ju M."/>
            <person name="Zhao R."/>
            <person name="Li G."/>
            <person name="Mu C."/>
            <person name="Tian Q."/>
            <person name="Mei H."/>
            <person name="Zhang T."/>
            <person name="Gao T."/>
            <person name="Zhang H."/>
        </authorList>
    </citation>
    <scope>NUCLEOTIDE SEQUENCE</scope>
    <source>
        <strain evidence="2">G02</strain>
    </source>
</reference>
<protein>
    <submittedName>
        <fullName evidence="2">Uncharacterized protein</fullName>
    </submittedName>
</protein>
<evidence type="ECO:0000313" key="2">
    <source>
        <dbReference type="EMBL" id="KAL0313552.1"/>
    </source>
</evidence>
<dbReference type="AlphaFoldDB" id="A0AAW2L561"/>
<organism evidence="2">
    <name type="scientific">Sesamum radiatum</name>
    <name type="common">Black benniseed</name>
    <dbReference type="NCBI Taxonomy" id="300843"/>
    <lineage>
        <taxon>Eukaryota</taxon>
        <taxon>Viridiplantae</taxon>
        <taxon>Streptophyta</taxon>
        <taxon>Embryophyta</taxon>
        <taxon>Tracheophyta</taxon>
        <taxon>Spermatophyta</taxon>
        <taxon>Magnoliopsida</taxon>
        <taxon>eudicotyledons</taxon>
        <taxon>Gunneridae</taxon>
        <taxon>Pentapetalae</taxon>
        <taxon>asterids</taxon>
        <taxon>lamiids</taxon>
        <taxon>Lamiales</taxon>
        <taxon>Pedaliaceae</taxon>
        <taxon>Sesamum</taxon>
    </lineage>
</organism>
<name>A0AAW2L561_SESRA</name>
<sequence>MSFHGESKLSHKKQKAVETSGNTQTLQVVTGVPPTSTGGGSTPVALAQTPLPPTVVVSIADPSRRSISSDTSVEESSPAIL</sequence>
<evidence type="ECO:0000256" key="1">
    <source>
        <dbReference type="SAM" id="MobiDB-lite"/>
    </source>
</evidence>
<feature type="compositionally biased region" description="Polar residues" evidence="1">
    <location>
        <begin position="17"/>
        <end position="27"/>
    </location>
</feature>
<dbReference type="EMBL" id="JACGWJ010000026">
    <property type="protein sequence ID" value="KAL0313552.1"/>
    <property type="molecule type" value="Genomic_DNA"/>
</dbReference>
<proteinExistence type="predicted"/>
<feature type="region of interest" description="Disordered" evidence="1">
    <location>
        <begin position="61"/>
        <end position="81"/>
    </location>
</feature>
<gene>
    <name evidence="2" type="ORF">Sradi_5754500</name>
</gene>